<dbReference type="InterPro" id="IPR050275">
    <property type="entry name" value="PGM_Phosphatase"/>
</dbReference>
<keyword evidence="4" id="KW-1185">Reference proteome</keyword>
<gene>
    <name evidence="3" type="ORF">Dpep_0260</name>
</gene>
<dbReference type="CDD" id="cd07067">
    <property type="entry name" value="HP_PGM_like"/>
    <property type="match status" value="1"/>
</dbReference>
<dbReference type="Gene3D" id="3.40.50.1240">
    <property type="entry name" value="Phosphoglycerate mutase-like"/>
    <property type="match status" value="1"/>
</dbReference>
<dbReference type="eggNOG" id="COG0406">
    <property type="taxonomic scope" value="Bacteria"/>
</dbReference>
<dbReference type="InterPro" id="IPR013078">
    <property type="entry name" value="His_Pase_superF_clade-1"/>
</dbReference>
<feature type="binding site" evidence="2">
    <location>
        <begin position="11"/>
        <end position="18"/>
    </location>
    <ligand>
        <name>substrate</name>
    </ligand>
</feature>
<dbReference type="EMBL" id="ABTR02000001">
    <property type="protein sequence ID" value="EFC90292.1"/>
    <property type="molecule type" value="Genomic_DNA"/>
</dbReference>
<dbReference type="GO" id="GO:0016791">
    <property type="term" value="F:phosphatase activity"/>
    <property type="evidence" value="ECO:0007669"/>
    <property type="project" value="TreeGrafter"/>
</dbReference>
<dbReference type="Proteomes" id="UP000006427">
    <property type="component" value="Unassembled WGS sequence"/>
</dbReference>
<dbReference type="SMART" id="SM00855">
    <property type="entry name" value="PGAM"/>
    <property type="match status" value="1"/>
</dbReference>
<dbReference type="InterPro" id="IPR001345">
    <property type="entry name" value="PG/BPGM_mutase_AS"/>
</dbReference>
<protein>
    <submittedName>
        <fullName evidence="3">Phosphoglycerate mutase</fullName>
    </submittedName>
</protein>
<dbReference type="PANTHER" id="PTHR48100">
    <property type="entry name" value="BROAD-SPECIFICITY PHOSPHATASE YOR283W-RELATED"/>
    <property type="match status" value="1"/>
</dbReference>
<dbReference type="InterPro" id="IPR029033">
    <property type="entry name" value="His_PPase_superfam"/>
</dbReference>
<dbReference type="PaxDb" id="469381-Dpep_0260"/>
<sequence>MVDEKKLLLLRHGQTDWNVAFKYQGSMDIPLNETGELQAEKTADRLNEWVPDVCLVSPLLRAFRTAEIVSERWQGGPELSVMDDLREISFGAWEGMSVGEVMDAYSDDYEGWRNDPGSWTPPGGEPFEKVRERAKRVVSRVLSCDAERVMAVTHGGLIRAIVASLFSLPDSSVWRFRLDNCAMVGVSFWRGSPSLMFFNDSLHQVVEVGTKLPLSF</sequence>
<name>D2Z3I6_9BACT</name>
<dbReference type="PROSITE" id="PS00175">
    <property type="entry name" value="PG_MUTASE"/>
    <property type="match status" value="1"/>
</dbReference>
<reference evidence="3 4" key="1">
    <citation type="journal article" date="2010" name="Stand. Genomic Sci.">
        <title>Permanent draft genome sequence of Dethiosulfovibrio peptidovorans type strain (SEBR 4207).</title>
        <authorList>
            <person name="Labutti K."/>
            <person name="Mayilraj S."/>
            <person name="Clum A."/>
            <person name="Lucas S."/>
            <person name="Glavina Del Rio T."/>
            <person name="Nolan M."/>
            <person name="Tice H."/>
            <person name="Cheng J.F."/>
            <person name="Pitluck S."/>
            <person name="Liolios K."/>
            <person name="Ivanova N."/>
            <person name="Mavromatis K."/>
            <person name="Mikhailova N."/>
            <person name="Pati A."/>
            <person name="Goodwin L."/>
            <person name="Chen A."/>
            <person name="Palaniappan K."/>
            <person name="Land M."/>
            <person name="Hauser L."/>
            <person name="Chang Y.J."/>
            <person name="Jeffries C.D."/>
            <person name="Rohde M."/>
            <person name="Spring S."/>
            <person name="Goker M."/>
            <person name="Woyke T."/>
            <person name="Bristow J."/>
            <person name="Eisen J.A."/>
            <person name="Markowitz V."/>
            <person name="Hugenholtz P."/>
            <person name="Kyrpides N.C."/>
            <person name="Klenk H.P."/>
            <person name="Lapidus A."/>
        </authorList>
    </citation>
    <scope>NUCLEOTIDE SEQUENCE [LARGE SCALE GENOMIC DNA]</scope>
    <source>
        <strain evidence="3 4">DSM 11002</strain>
    </source>
</reference>
<comment type="caution">
    <text evidence="3">The sequence shown here is derived from an EMBL/GenBank/DDBJ whole genome shotgun (WGS) entry which is preliminary data.</text>
</comment>
<feature type="active site" description="Proton donor/acceptor" evidence="1">
    <location>
        <position position="87"/>
    </location>
</feature>
<dbReference type="AlphaFoldDB" id="D2Z3I6"/>
<evidence type="ECO:0000313" key="3">
    <source>
        <dbReference type="EMBL" id="EFC90292.1"/>
    </source>
</evidence>
<accession>D2Z3I6</accession>
<dbReference type="SUPFAM" id="SSF53254">
    <property type="entry name" value="Phosphoglycerate mutase-like"/>
    <property type="match status" value="1"/>
</dbReference>
<evidence type="ECO:0000256" key="1">
    <source>
        <dbReference type="PIRSR" id="PIRSR613078-1"/>
    </source>
</evidence>
<proteinExistence type="predicted"/>
<evidence type="ECO:0000313" key="4">
    <source>
        <dbReference type="Proteomes" id="UP000006427"/>
    </source>
</evidence>
<feature type="active site" description="Tele-phosphohistidine intermediate" evidence="1">
    <location>
        <position position="12"/>
    </location>
</feature>
<evidence type="ECO:0000256" key="2">
    <source>
        <dbReference type="PIRSR" id="PIRSR613078-2"/>
    </source>
</evidence>
<feature type="binding site" evidence="2">
    <location>
        <position position="61"/>
    </location>
    <ligand>
        <name>substrate</name>
    </ligand>
</feature>
<dbReference type="Pfam" id="PF00300">
    <property type="entry name" value="His_Phos_1"/>
    <property type="match status" value="1"/>
</dbReference>
<dbReference type="STRING" id="469381.Dpep_0260"/>
<organism evidence="3 4">
    <name type="scientific">Dethiosulfovibrio peptidovorans DSM 11002</name>
    <dbReference type="NCBI Taxonomy" id="469381"/>
    <lineage>
        <taxon>Bacteria</taxon>
        <taxon>Thermotogati</taxon>
        <taxon>Synergistota</taxon>
        <taxon>Synergistia</taxon>
        <taxon>Synergistales</taxon>
        <taxon>Dethiosulfovibrionaceae</taxon>
        <taxon>Dethiosulfovibrio</taxon>
    </lineage>
</organism>